<dbReference type="PANTHER" id="PTHR21198">
    <property type="entry name" value="GLUTAMATE RACEMASE"/>
    <property type="match status" value="1"/>
</dbReference>
<dbReference type="Gene3D" id="3.40.50.1860">
    <property type="match status" value="2"/>
</dbReference>
<dbReference type="SUPFAM" id="SSF53681">
    <property type="entry name" value="Aspartate/glutamate racemase"/>
    <property type="match status" value="2"/>
</dbReference>
<name>A4BZM4_9FLAO</name>
<accession>A4BZM4</accession>
<dbReference type="EMBL" id="AAOG01000002">
    <property type="protein sequence ID" value="EAR12617.1"/>
    <property type="molecule type" value="Genomic_DNA"/>
</dbReference>
<dbReference type="Proteomes" id="UP000003053">
    <property type="component" value="Unassembled WGS sequence"/>
</dbReference>
<dbReference type="GO" id="GO:0047661">
    <property type="term" value="F:amino-acid racemase activity"/>
    <property type="evidence" value="ECO:0007669"/>
    <property type="project" value="InterPro"/>
</dbReference>
<reference evidence="3 4" key="1">
    <citation type="submission" date="2006-02" db="EMBL/GenBank/DDBJ databases">
        <authorList>
            <person name="Murray A."/>
            <person name="Staley J."/>
            <person name="Ferriera S."/>
            <person name="Johnson J."/>
            <person name="Kravitz S."/>
            <person name="Halpern A."/>
            <person name="Remington K."/>
            <person name="Beeson K."/>
            <person name="Tran B."/>
            <person name="Rogers Y.-H."/>
            <person name="Friedman R."/>
            <person name="Venter J.C."/>
        </authorList>
    </citation>
    <scope>NUCLEOTIDE SEQUENCE [LARGE SCALE GENOMIC DNA]</scope>
    <source>
        <strain evidence="3 4">23-P</strain>
    </source>
</reference>
<dbReference type="InterPro" id="IPR015942">
    <property type="entry name" value="Asp/Glu/hydantoin_racemase"/>
</dbReference>
<dbReference type="Pfam" id="PF01177">
    <property type="entry name" value="Asp_Glu_race"/>
    <property type="match status" value="1"/>
</dbReference>
<dbReference type="AlphaFoldDB" id="A4BZM4"/>
<evidence type="ECO:0000313" key="4">
    <source>
        <dbReference type="Proteomes" id="UP000003053"/>
    </source>
</evidence>
<protein>
    <submittedName>
        <fullName evidence="3">Aspartate racemase</fullName>
    </submittedName>
</protein>
<gene>
    <name evidence="3" type="ORF">PI23P_08325</name>
</gene>
<organism evidence="3 4">
    <name type="scientific">Polaribacter irgensii 23-P</name>
    <dbReference type="NCBI Taxonomy" id="313594"/>
    <lineage>
        <taxon>Bacteria</taxon>
        <taxon>Pseudomonadati</taxon>
        <taxon>Bacteroidota</taxon>
        <taxon>Flavobacteriia</taxon>
        <taxon>Flavobacteriales</taxon>
        <taxon>Flavobacteriaceae</taxon>
    </lineage>
</organism>
<dbReference type="STRING" id="313594.PI23P_08325"/>
<sequence length="243" mass="27744">MRNTSLTKKKQQMNKIGIIGGIGPESTIEYYRLLIKLFRAKLDTKQYPEILLHSIDMTEMLGYVFNNQLDKLVEFLKIKIQILEKSNVDYVVLASNTPHLVFDKLAESVNVKMISIVEETCKAISKSGIKKVGLLGTKSTMSKGFYQKVGENNGIKIVIPNDENQNYIHEKYMDELVFNEIIPETKKELIRIINELEVNENIEGIVLGGTELPLILKQEDFNNLKVFNTTEIHVNAILNKMLN</sequence>
<dbReference type="NCBIfam" id="TIGR00035">
    <property type="entry name" value="asp_race"/>
    <property type="match status" value="1"/>
</dbReference>
<comment type="caution">
    <text evidence="3">The sequence shown here is derived from an EMBL/GenBank/DDBJ whole genome shotgun (WGS) entry which is preliminary data.</text>
</comment>
<dbReference type="PANTHER" id="PTHR21198:SF7">
    <property type="entry name" value="ASPARTATE-GLUTAMATE RACEMASE FAMILY"/>
    <property type="match status" value="1"/>
</dbReference>
<dbReference type="OrthoDB" id="9803739at2"/>
<dbReference type="InterPro" id="IPR001920">
    <property type="entry name" value="Asp/Glu_race"/>
</dbReference>
<comment type="similarity">
    <text evidence="1">Belongs to the aspartate/glutamate racemases family.</text>
</comment>
<dbReference type="eggNOG" id="COG1794">
    <property type="taxonomic scope" value="Bacteria"/>
</dbReference>
<evidence type="ECO:0000256" key="2">
    <source>
        <dbReference type="ARBA" id="ARBA00023235"/>
    </source>
</evidence>
<evidence type="ECO:0000313" key="3">
    <source>
        <dbReference type="EMBL" id="EAR12617.1"/>
    </source>
</evidence>
<keyword evidence="2" id="KW-0413">Isomerase</keyword>
<dbReference type="HOGENOM" id="CLU_055360_1_0_10"/>
<evidence type="ECO:0000256" key="1">
    <source>
        <dbReference type="ARBA" id="ARBA00007847"/>
    </source>
</evidence>
<keyword evidence="4" id="KW-1185">Reference proteome</keyword>
<dbReference type="InterPro" id="IPR004380">
    <property type="entry name" value="Asp_race"/>
</dbReference>
<dbReference type="RefSeq" id="WP_004570285.1">
    <property type="nucleotide sequence ID" value="NZ_CH724148.1"/>
</dbReference>
<proteinExistence type="inferred from homology"/>